<name>A0A6G5QL03_CAMRE</name>
<evidence type="ECO:0000259" key="1">
    <source>
        <dbReference type="Pfam" id="PF13847"/>
    </source>
</evidence>
<dbReference type="Gene3D" id="3.40.50.150">
    <property type="entry name" value="Vaccinia Virus protein VP39"/>
    <property type="match status" value="1"/>
</dbReference>
<organism evidence="2 3">
    <name type="scientific">Campylobacter rectus</name>
    <name type="common">Wolinella recta</name>
    <dbReference type="NCBI Taxonomy" id="203"/>
    <lineage>
        <taxon>Bacteria</taxon>
        <taxon>Pseudomonadati</taxon>
        <taxon>Campylobacterota</taxon>
        <taxon>Epsilonproteobacteria</taxon>
        <taxon>Campylobacterales</taxon>
        <taxon>Campylobacteraceae</taxon>
        <taxon>Campylobacter</taxon>
    </lineage>
</organism>
<dbReference type="RefSeq" id="WP_039888013.1">
    <property type="nucleotide sequence ID" value="NZ_CP012543.1"/>
</dbReference>
<keyword evidence="2" id="KW-0808">Transferase</keyword>
<dbReference type="CDD" id="cd02440">
    <property type="entry name" value="AdoMet_MTases"/>
    <property type="match status" value="1"/>
</dbReference>
<dbReference type="KEGG" id="crx:CRECT_0693"/>
<dbReference type="PANTHER" id="PTHR43667:SF2">
    <property type="entry name" value="FATTY ACID C-METHYL TRANSFERASE"/>
    <property type="match status" value="1"/>
</dbReference>
<feature type="domain" description="Methyltransferase" evidence="1">
    <location>
        <begin position="69"/>
        <end position="146"/>
    </location>
</feature>
<reference evidence="2 3" key="1">
    <citation type="submission" date="2016-07" db="EMBL/GenBank/DDBJ databases">
        <title>Comparative genomics of the Campylobacter concisus group.</title>
        <authorList>
            <person name="Miller W.G."/>
            <person name="Yee E."/>
            <person name="Chapman M.H."/>
            <person name="Huynh S."/>
            <person name="Bono J.L."/>
            <person name="On S.L.W."/>
            <person name="StLeger J."/>
            <person name="Foster G."/>
            <person name="Parker C.T."/>
        </authorList>
    </citation>
    <scope>NUCLEOTIDE SEQUENCE [LARGE SCALE GENOMIC DNA]</scope>
    <source>
        <strain evidence="2 3">ATCC 33238</strain>
    </source>
</reference>
<protein>
    <submittedName>
        <fullName evidence="2">SAM-dependent methyltransferase</fullName>
    </submittedName>
</protein>
<proteinExistence type="predicted"/>
<dbReference type="SUPFAM" id="SSF53335">
    <property type="entry name" value="S-adenosyl-L-methionine-dependent methyltransferases"/>
    <property type="match status" value="1"/>
</dbReference>
<dbReference type="Proteomes" id="UP000502377">
    <property type="component" value="Chromosome"/>
</dbReference>
<dbReference type="InterPro" id="IPR050723">
    <property type="entry name" value="CFA/CMAS"/>
</dbReference>
<keyword evidence="2" id="KW-0489">Methyltransferase</keyword>
<evidence type="ECO:0000313" key="3">
    <source>
        <dbReference type="Proteomes" id="UP000502377"/>
    </source>
</evidence>
<dbReference type="InterPro" id="IPR025714">
    <property type="entry name" value="Methyltranfer_dom"/>
</dbReference>
<dbReference type="GO" id="GO:0008168">
    <property type="term" value="F:methyltransferase activity"/>
    <property type="evidence" value="ECO:0007669"/>
    <property type="project" value="UniProtKB-KW"/>
</dbReference>
<dbReference type="AlphaFoldDB" id="A0A6G5QL03"/>
<dbReference type="GO" id="GO:0032259">
    <property type="term" value="P:methylation"/>
    <property type="evidence" value="ECO:0007669"/>
    <property type="project" value="UniProtKB-KW"/>
</dbReference>
<gene>
    <name evidence="2" type="ORF">CRECT_0693</name>
</gene>
<evidence type="ECO:0000313" key="2">
    <source>
        <dbReference type="EMBL" id="QCD46378.1"/>
    </source>
</evidence>
<dbReference type="Pfam" id="PF13847">
    <property type="entry name" value="Methyltransf_31"/>
    <property type="match status" value="1"/>
</dbReference>
<dbReference type="PANTHER" id="PTHR43667">
    <property type="entry name" value="CYCLOPROPANE-FATTY-ACYL-PHOSPHOLIPID SYNTHASE"/>
    <property type="match status" value="1"/>
</dbReference>
<dbReference type="InterPro" id="IPR029063">
    <property type="entry name" value="SAM-dependent_MTases_sf"/>
</dbReference>
<sequence length="308" mass="35185">MQGLVNWKVLRDLKFASLMRRLPQEKGGDKKARGGGVNWDEVANMYNEMTRMEARSTAQAISLLPIGPEDSVLDVGCGPGRLIVPLAKIARSVTGVDAFAQMLSFARQNAQNAGLKNIKFLQKSWLDDDALEAIGKHDVIIASRSVGLGNIEKLNKTAKKYVVLMCFFESSLREIWQGFLQGVADEQPQEAGESERRACASETCERKRREEARENDRMFGYNVTFNMLYDMGANPNVHIMQDIYEKEFASREEAYEHFRFAGEIPTSKEKIYRANVDKYLTQTASGWRFERRARSYVMWWDVREISQI</sequence>
<dbReference type="EMBL" id="CP012543">
    <property type="protein sequence ID" value="QCD46378.1"/>
    <property type="molecule type" value="Genomic_DNA"/>
</dbReference>
<accession>A0A6G5QL03</accession>